<sequence length="1265" mass="139128">MSDSAAESHKRSKSAVAKSLLLRDKSKRDGTDGEAASAAASDAGSGPASPVLDASNSPRLAGGIRPGKHKSKGSTGQWDATSPSLQALHRGSSTQVQSQDVKPTIQQSVRSFKLFEVLRSGDSAAISQAVSDTSTMPAISEDGGKTAAAATTSGTLEGTTLLHLAIQCADPPVVEQVLSAARSTPGAAIDVNAQDKDGNTPLHLASMLGRPTTVLLLLDQNETDDSLLNYRGKSALDLAKTPDIFQRLQLARSLFLDRKSREIQSLVGRQDYEQLEKVLEESRVEACLDVNSGELITDPATTESGGTLLHEAARAKDTRLIQILLMHGADPFRRDRKGKLPQDVTKDEKTKVIIKKSPAAATAQRVVQEKAVLGSNSAQPSHGTPGGKDAREMKGYLKKWVNYTTGWKLRWFVLEDGVMSYYKHQDDAGSACRGAINMRIAKLHMDPQDKTRFEVQGKSSVKYHLKANHQVEAKRWFWTLNNAIQWSKDEAKDQERQKQRKESVLREAKAGNTVSDISGGSGKVDGLGLSSKALTPATLAGGPLTATTSRVSLQDSTFGIGTLAGDDDGSLYGSREHSIAGHDIGQEEGTSRTAAIAGDADDDEEYGDDASSHELRPASKDAFNITAHSASLQLDLLSQVSSALQEETTKEQAMPVSDPTIVQALSTYASAVASLQELVNNLLKISRDRDAYWQGRLDREADVRRLWEDSMAKVAREQEELEGRIEESEEKRKRTKRALRDALEGQDDSNEQSTQIMSQNEGGTDTEVHKLPLRMQSNAPRRRKSIGVKDLSRRKSTIAGFTDLSDSDSDEDEEFFDAVDAGEVEVVDIMPESMPKEASPSVPKEREQKAALNIRDVRRSEIEPSFHGYEDPLRERLKMDSDDRPKISLWGILKSMIGKDMTKMTLPVSFNEPTSLLQRVTEDMEYSDLLDTAADRPESTERLVYVAAFAASEYASTIGRIAKPFNPLLGETYEYVRPDKGYRFFIEQGESSVKSKFYGKSFDINPLGTWFLKLRPAPTASDPAPKEELYSWKKVTSSVVGIITGNPTVDNHGAMEIRNHTTGDVCILDFKQRGWTASSAFQVSGKVVAADGQTRWSLGGRWNDKIYARLTPGFEDSALKAPSAAGGGGKLSGDQDQAFLVWEAHPRPPNIPFNLTPFVVTFQSLPDRLRPYLSPTDTRLRPDQRAMEDGAYDLAASEKNRVEEKQRAKRREREANGEEFVPRWFSRGKCEITGEEYWVSNGEYWKMREDVGSGKSRWQGVEEIF</sequence>
<dbReference type="GO" id="GO:0005886">
    <property type="term" value="C:plasma membrane"/>
    <property type="evidence" value="ECO:0007669"/>
    <property type="project" value="TreeGrafter"/>
</dbReference>
<dbReference type="GO" id="GO:0006869">
    <property type="term" value="P:lipid transport"/>
    <property type="evidence" value="ECO:0007669"/>
    <property type="project" value="UniProtKB-KW"/>
</dbReference>
<feature type="compositionally biased region" description="Polar residues" evidence="7">
    <location>
        <begin position="751"/>
        <end position="763"/>
    </location>
</feature>
<proteinExistence type="inferred from homology"/>
<evidence type="ECO:0000256" key="1">
    <source>
        <dbReference type="ARBA" id="ARBA00008842"/>
    </source>
</evidence>
<evidence type="ECO:0000256" key="3">
    <source>
        <dbReference type="ARBA" id="ARBA00022553"/>
    </source>
</evidence>
<evidence type="ECO:0000256" key="4">
    <source>
        <dbReference type="ARBA" id="ARBA00023055"/>
    </source>
</evidence>
<feature type="compositionally biased region" description="Basic and acidic residues" evidence="7">
    <location>
        <begin position="716"/>
        <end position="743"/>
    </location>
</feature>
<dbReference type="Gene3D" id="1.25.40.20">
    <property type="entry name" value="Ankyrin repeat-containing domain"/>
    <property type="match status" value="2"/>
</dbReference>
<feature type="region of interest" description="Disordered" evidence="7">
    <location>
        <begin position="1"/>
        <end position="82"/>
    </location>
</feature>
<feature type="region of interest" description="Disordered" evidence="7">
    <location>
        <begin position="716"/>
        <end position="789"/>
    </location>
</feature>
<feature type="compositionally biased region" description="Polar residues" evidence="7">
    <location>
        <begin position="73"/>
        <end position="82"/>
    </location>
</feature>
<dbReference type="FunFam" id="2.30.29.30:FF:000061">
    <property type="entry name" value="Oxysterol binding protein 1"/>
    <property type="match status" value="1"/>
</dbReference>
<dbReference type="PANTHER" id="PTHR10972">
    <property type="entry name" value="OXYSTEROL-BINDING PROTEIN-RELATED"/>
    <property type="match status" value="1"/>
</dbReference>
<organism evidence="9 10">
    <name type="scientific">Ramalina farinacea</name>
    <dbReference type="NCBI Taxonomy" id="258253"/>
    <lineage>
        <taxon>Eukaryota</taxon>
        <taxon>Fungi</taxon>
        <taxon>Dikarya</taxon>
        <taxon>Ascomycota</taxon>
        <taxon>Pezizomycotina</taxon>
        <taxon>Lecanoromycetes</taxon>
        <taxon>OSLEUM clade</taxon>
        <taxon>Lecanoromycetidae</taxon>
        <taxon>Lecanorales</taxon>
        <taxon>Lecanorineae</taxon>
        <taxon>Ramalinaceae</taxon>
        <taxon>Ramalina</taxon>
    </lineage>
</organism>
<feature type="compositionally biased region" description="Basic and acidic residues" evidence="7">
    <location>
        <begin position="489"/>
        <end position="509"/>
    </location>
</feature>
<dbReference type="Pfam" id="PF01237">
    <property type="entry name" value="Oxysterol_BP"/>
    <property type="match status" value="1"/>
</dbReference>
<dbReference type="GO" id="GO:0005635">
    <property type="term" value="C:nuclear envelope"/>
    <property type="evidence" value="ECO:0007669"/>
    <property type="project" value="TreeGrafter"/>
</dbReference>
<dbReference type="Pfam" id="PF00169">
    <property type="entry name" value="PH"/>
    <property type="match status" value="1"/>
</dbReference>
<feature type="region of interest" description="Disordered" evidence="7">
    <location>
        <begin position="489"/>
        <end position="522"/>
    </location>
</feature>
<dbReference type="SMART" id="SM00248">
    <property type="entry name" value="ANK"/>
    <property type="match status" value="3"/>
</dbReference>
<protein>
    <recommendedName>
        <fullName evidence="8">PH domain-containing protein</fullName>
    </recommendedName>
</protein>
<feature type="domain" description="PH" evidence="8">
    <location>
        <begin position="390"/>
        <end position="485"/>
    </location>
</feature>
<keyword evidence="5" id="KW-0446">Lipid-binding</keyword>
<reference evidence="9" key="1">
    <citation type="journal article" date="2023" name="Genome Biol. Evol.">
        <title>First Whole Genome Sequence and Flow Cytometry Genome Size Data for the Lichen-Forming Fungus Ramalina farinacea (Ascomycota).</title>
        <authorList>
            <person name="Llewellyn T."/>
            <person name="Mian S."/>
            <person name="Hill R."/>
            <person name="Leitch I.J."/>
            <person name="Gaya E."/>
        </authorList>
    </citation>
    <scope>NUCLEOTIDE SEQUENCE</scope>
    <source>
        <strain evidence="9">LIQ254RAFAR</strain>
    </source>
</reference>
<feature type="repeat" description="ANK" evidence="6">
    <location>
        <begin position="304"/>
        <end position="336"/>
    </location>
</feature>
<dbReference type="AlphaFoldDB" id="A0AA43QP39"/>
<keyword evidence="2" id="KW-0813">Transport</keyword>
<dbReference type="PROSITE" id="PS50297">
    <property type="entry name" value="ANK_REP_REGION"/>
    <property type="match status" value="2"/>
</dbReference>
<dbReference type="SUPFAM" id="SSF48403">
    <property type="entry name" value="Ankyrin repeat"/>
    <property type="match status" value="1"/>
</dbReference>
<dbReference type="InterPro" id="IPR001849">
    <property type="entry name" value="PH_domain"/>
</dbReference>
<feature type="repeat" description="ANK" evidence="6">
    <location>
        <begin position="197"/>
        <end position="221"/>
    </location>
</feature>
<dbReference type="GO" id="GO:0097038">
    <property type="term" value="C:perinuclear endoplasmic reticulum"/>
    <property type="evidence" value="ECO:0007669"/>
    <property type="project" value="TreeGrafter"/>
</dbReference>
<dbReference type="SMART" id="SM00233">
    <property type="entry name" value="PH"/>
    <property type="match status" value="1"/>
</dbReference>
<accession>A0AA43QP39</accession>
<dbReference type="GO" id="GO:0006887">
    <property type="term" value="P:exocytosis"/>
    <property type="evidence" value="ECO:0007669"/>
    <property type="project" value="TreeGrafter"/>
</dbReference>
<dbReference type="GO" id="GO:0032934">
    <property type="term" value="F:sterol binding"/>
    <property type="evidence" value="ECO:0007669"/>
    <property type="project" value="TreeGrafter"/>
</dbReference>
<evidence type="ECO:0000256" key="5">
    <source>
        <dbReference type="ARBA" id="ARBA00023121"/>
    </source>
</evidence>
<dbReference type="InterPro" id="IPR037239">
    <property type="entry name" value="OSBP_sf"/>
</dbReference>
<dbReference type="Gene3D" id="2.40.160.120">
    <property type="match status" value="1"/>
</dbReference>
<dbReference type="PROSITE" id="PS50088">
    <property type="entry name" value="ANK_REPEAT"/>
    <property type="match status" value="2"/>
</dbReference>
<dbReference type="SUPFAM" id="SSF50729">
    <property type="entry name" value="PH domain-like"/>
    <property type="match status" value="1"/>
</dbReference>
<dbReference type="Proteomes" id="UP001161017">
    <property type="component" value="Unassembled WGS sequence"/>
</dbReference>
<keyword evidence="6" id="KW-0040">ANK repeat</keyword>
<evidence type="ECO:0000256" key="2">
    <source>
        <dbReference type="ARBA" id="ARBA00022448"/>
    </source>
</evidence>
<dbReference type="FunFam" id="3.30.70.3490:FF:000010">
    <property type="entry name" value="Oxysterol binding protein (Osh1)"/>
    <property type="match status" value="1"/>
</dbReference>
<evidence type="ECO:0000259" key="8">
    <source>
        <dbReference type="PROSITE" id="PS50003"/>
    </source>
</evidence>
<evidence type="ECO:0000313" key="9">
    <source>
        <dbReference type="EMBL" id="MDI1487820.1"/>
    </source>
</evidence>
<keyword evidence="10" id="KW-1185">Reference proteome</keyword>
<dbReference type="PROSITE" id="PS50003">
    <property type="entry name" value="PH_DOMAIN"/>
    <property type="match status" value="1"/>
</dbReference>
<feature type="compositionally biased region" description="Low complexity" evidence="7">
    <location>
        <begin position="33"/>
        <end position="49"/>
    </location>
</feature>
<evidence type="ECO:0000256" key="7">
    <source>
        <dbReference type="SAM" id="MobiDB-lite"/>
    </source>
</evidence>
<keyword evidence="4" id="KW-0445">Lipid transport</keyword>
<comment type="similarity">
    <text evidence="1">Belongs to the OSBP family.</text>
</comment>
<feature type="compositionally biased region" description="Basic residues" evidence="7">
    <location>
        <begin position="780"/>
        <end position="789"/>
    </location>
</feature>
<feature type="region of interest" description="Disordered" evidence="7">
    <location>
        <begin position="1194"/>
        <end position="1214"/>
    </location>
</feature>
<dbReference type="GO" id="GO:0030011">
    <property type="term" value="P:maintenance of cell polarity"/>
    <property type="evidence" value="ECO:0007669"/>
    <property type="project" value="TreeGrafter"/>
</dbReference>
<dbReference type="CDD" id="cd13292">
    <property type="entry name" value="PH_Osh1p_Osh2p_yeast"/>
    <property type="match status" value="1"/>
</dbReference>
<dbReference type="Pfam" id="PF00023">
    <property type="entry name" value="Ank"/>
    <property type="match status" value="1"/>
</dbReference>
<dbReference type="GO" id="GO:0034727">
    <property type="term" value="P:piecemeal microautophagy of the nucleus"/>
    <property type="evidence" value="ECO:0007669"/>
    <property type="project" value="TreeGrafter"/>
</dbReference>
<dbReference type="Gene3D" id="2.30.29.30">
    <property type="entry name" value="Pleckstrin-homology domain (PH domain)/Phosphotyrosine-binding domain (PTB)"/>
    <property type="match status" value="1"/>
</dbReference>
<dbReference type="GO" id="GO:0006897">
    <property type="term" value="P:endocytosis"/>
    <property type="evidence" value="ECO:0007669"/>
    <property type="project" value="TreeGrafter"/>
</dbReference>
<evidence type="ECO:0000256" key="6">
    <source>
        <dbReference type="PROSITE-ProRule" id="PRU00023"/>
    </source>
</evidence>
<dbReference type="Pfam" id="PF12796">
    <property type="entry name" value="Ank_2"/>
    <property type="match status" value="1"/>
</dbReference>
<keyword evidence="3" id="KW-0597">Phosphoprotein</keyword>
<feature type="compositionally biased region" description="Basic and acidic residues" evidence="7">
    <location>
        <begin position="21"/>
        <end position="31"/>
    </location>
</feature>
<dbReference type="Gene3D" id="3.30.70.3490">
    <property type="match status" value="1"/>
</dbReference>
<feature type="compositionally biased region" description="Basic and acidic residues" evidence="7">
    <location>
        <begin position="1196"/>
        <end position="1214"/>
    </location>
</feature>
<dbReference type="InterPro" id="IPR002110">
    <property type="entry name" value="Ankyrin_rpt"/>
</dbReference>
<dbReference type="PANTHER" id="PTHR10972:SF205">
    <property type="entry name" value="OXYSTEROL-BINDING PROTEIN 1"/>
    <property type="match status" value="1"/>
</dbReference>
<comment type="caution">
    <text evidence="9">The sequence shown here is derived from an EMBL/GenBank/DDBJ whole genome shotgun (WGS) entry which is preliminary data.</text>
</comment>
<evidence type="ECO:0000313" key="10">
    <source>
        <dbReference type="Proteomes" id="UP001161017"/>
    </source>
</evidence>
<dbReference type="GO" id="GO:0005829">
    <property type="term" value="C:cytosol"/>
    <property type="evidence" value="ECO:0007669"/>
    <property type="project" value="TreeGrafter"/>
</dbReference>
<dbReference type="SUPFAM" id="SSF144000">
    <property type="entry name" value="Oxysterol-binding protein-like"/>
    <property type="match status" value="1"/>
</dbReference>
<dbReference type="InterPro" id="IPR000648">
    <property type="entry name" value="Oxysterol-bd"/>
</dbReference>
<dbReference type="EMBL" id="JAPUFD010000006">
    <property type="protein sequence ID" value="MDI1487820.1"/>
    <property type="molecule type" value="Genomic_DNA"/>
</dbReference>
<feature type="region of interest" description="Disordered" evidence="7">
    <location>
        <begin position="566"/>
        <end position="592"/>
    </location>
</feature>
<name>A0AA43QP39_9LECA</name>
<gene>
    <name evidence="9" type="ORF">OHK93_007093</name>
</gene>
<dbReference type="InterPro" id="IPR036770">
    <property type="entry name" value="Ankyrin_rpt-contain_sf"/>
</dbReference>
<dbReference type="InterPro" id="IPR011993">
    <property type="entry name" value="PH-like_dom_sf"/>
</dbReference>